<dbReference type="SUPFAM" id="SSF56925">
    <property type="entry name" value="OMPA-like"/>
    <property type="match status" value="1"/>
</dbReference>
<dbReference type="Proteomes" id="UP000683507">
    <property type="component" value="Chromosome"/>
</dbReference>
<name>A0A916JPA7_9FLAO</name>
<reference evidence="1" key="1">
    <citation type="submission" date="2021-04" db="EMBL/GenBank/DDBJ databases">
        <authorList>
            <person name="Rodrigo-Torres L."/>
            <person name="Arahal R. D."/>
            <person name="Lucena T."/>
        </authorList>
    </citation>
    <scope>NUCLEOTIDE SEQUENCE</scope>
    <source>
        <strain evidence="1">AS29M-1</strain>
    </source>
</reference>
<proteinExistence type="predicted"/>
<dbReference type="KEGG" id="ptan:CRYO30217_01915"/>
<dbReference type="EMBL" id="OU015584">
    <property type="protein sequence ID" value="CAG5082435.1"/>
    <property type="molecule type" value="Genomic_DNA"/>
</dbReference>
<keyword evidence="2" id="KW-1185">Reference proteome</keyword>
<evidence type="ECO:0000313" key="2">
    <source>
        <dbReference type="Proteomes" id="UP000683507"/>
    </source>
</evidence>
<evidence type="ECO:0008006" key="3">
    <source>
        <dbReference type="Google" id="ProtNLM"/>
    </source>
</evidence>
<dbReference type="SUPFAM" id="SSF103647">
    <property type="entry name" value="TSP type-3 repeat"/>
    <property type="match status" value="1"/>
</dbReference>
<evidence type="ECO:0000313" key="1">
    <source>
        <dbReference type="EMBL" id="CAG5082435.1"/>
    </source>
</evidence>
<dbReference type="AlphaFoldDB" id="A0A916JPA7"/>
<dbReference type="RefSeq" id="WP_258542112.1">
    <property type="nucleotide sequence ID" value="NZ_OU015584.1"/>
</dbReference>
<organism evidence="1 2">
    <name type="scientific">Parvicella tangerina</name>
    <dbReference type="NCBI Taxonomy" id="2829795"/>
    <lineage>
        <taxon>Bacteria</taxon>
        <taxon>Pseudomonadati</taxon>
        <taxon>Bacteroidota</taxon>
        <taxon>Flavobacteriia</taxon>
        <taxon>Flavobacteriales</taxon>
        <taxon>Parvicellaceae</taxon>
        <taxon>Parvicella</taxon>
    </lineage>
</organism>
<dbReference type="GO" id="GO:0005509">
    <property type="term" value="F:calcium ion binding"/>
    <property type="evidence" value="ECO:0007669"/>
    <property type="project" value="InterPro"/>
</dbReference>
<dbReference type="InterPro" id="IPR011250">
    <property type="entry name" value="OMP/PagP_B-barrel"/>
</dbReference>
<sequence>MKKFYLLILTSITFSAVGQFNADYKYVTMNPALGFGLGTSNYYGELNNVDGNSGAKASSLGLHLQYFHPISPSVYGRASLNYNNLSHWGIDSGEVRNFHSTLLGMDVGGFYRLDNDIVFSSQKTLTVFVGGGFGATYVNAKEDALDENGLPYNYWTDGSIRSTPQDDTTGVLTYRDYDYETDLSIEKKVAPYVYLEVGFGLKITQNLSANLSYKHSFMFSDELDGVVSSNNKDRFDYFNVTAIWSFGEPAYTADEIERNREAEVIDDSDLDGDGVRDLDDLCAKTPYGWEVDITGCPLDADGDKVPDAIDKEADTPSGSVVNEEGVALSDEEIEIIYLLQTDQMAGHEKFEEWRTTYPELFEGYYSKSSSNASESEEE</sequence>
<accession>A0A916JPA7</accession>
<dbReference type="InterPro" id="IPR028974">
    <property type="entry name" value="TSP_type-3_rpt"/>
</dbReference>
<protein>
    <recommendedName>
        <fullName evidence="3">Outer membrane protein beta-barrel domain-containing protein</fullName>
    </recommendedName>
</protein>
<gene>
    <name evidence="1" type="ORF">CRYO30217_01915</name>
</gene>